<feature type="region of interest" description="Disordered" evidence="2">
    <location>
        <begin position="21"/>
        <end position="41"/>
    </location>
</feature>
<dbReference type="EMBL" id="PDDY01000001">
    <property type="protein sequence ID" value="PEH42112.1"/>
    <property type="molecule type" value="Genomic_DNA"/>
</dbReference>
<feature type="compositionally biased region" description="Basic and acidic residues" evidence="2">
    <location>
        <begin position="25"/>
        <end position="39"/>
    </location>
</feature>
<dbReference type="Gene3D" id="1.20.1600.10">
    <property type="entry name" value="Outer membrane efflux proteins (OEP)"/>
    <property type="match status" value="1"/>
</dbReference>
<reference evidence="4" key="1">
    <citation type="submission" date="2017-09" db="EMBL/GenBank/DDBJ databases">
        <title>FDA dAtabase for Regulatory Grade micrObial Sequences (FDA-ARGOS): Supporting development and validation of Infectious Disease Dx tests.</title>
        <authorList>
            <person name="Minogue T."/>
            <person name="Wolcott M."/>
            <person name="Wasieloski L."/>
            <person name="Aguilar W."/>
            <person name="Moore D."/>
            <person name="Tallon L."/>
            <person name="Sadzewicz L."/>
            <person name="Ott S."/>
            <person name="Zhao X."/>
            <person name="Nagaraj S."/>
            <person name="Vavikolanu K."/>
            <person name="Aluvathingal J."/>
            <person name="Nadendla S."/>
            <person name="Sichtig H."/>
        </authorList>
    </citation>
    <scope>NUCLEOTIDE SEQUENCE [LARGE SCALE GENOMIC DNA]</scope>
    <source>
        <strain evidence="4">FDAARGOS_390</strain>
    </source>
</reference>
<dbReference type="Proteomes" id="UP000220629">
    <property type="component" value="Unassembled WGS sequence"/>
</dbReference>
<gene>
    <name evidence="3" type="ORF">CRM94_08135</name>
</gene>
<name>A0A2A7SF14_BURGA</name>
<dbReference type="GO" id="GO:0015562">
    <property type="term" value="F:efflux transmembrane transporter activity"/>
    <property type="evidence" value="ECO:0007669"/>
    <property type="project" value="InterPro"/>
</dbReference>
<evidence type="ECO:0000256" key="1">
    <source>
        <dbReference type="ARBA" id="ARBA00007613"/>
    </source>
</evidence>
<accession>A0A2A7SF14</accession>
<dbReference type="Pfam" id="PF02321">
    <property type="entry name" value="OEP"/>
    <property type="match status" value="2"/>
</dbReference>
<organism evidence="3 4">
    <name type="scientific">Burkholderia gladioli</name>
    <name type="common">Pseudomonas marginata</name>
    <name type="synonym">Phytomonas marginata</name>
    <dbReference type="NCBI Taxonomy" id="28095"/>
    <lineage>
        <taxon>Bacteria</taxon>
        <taxon>Pseudomonadati</taxon>
        <taxon>Pseudomonadota</taxon>
        <taxon>Betaproteobacteria</taxon>
        <taxon>Burkholderiales</taxon>
        <taxon>Burkholderiaceae</taxon>
        <taxon>Burkholderia</taxon>
    </lineage>
</organism>
<evidence type="ECO:0000313" key="3">
    <source>
        <dbReference type="EMBL" id="PEH42112.1"/>
    </source>
</evidence>
<comment type="similarity">
    <text evidence="1">Belongs to the outer membrane factor (OMF) (TC 1.B.17) family.</text>
</comment>
<dbReference type="AlphaFoldDB" id="A0A2A7SF14"/>
<dbReference type="InterPro" id="IPR003423">
    <property type="entry name" value="OMP_efflux"/>
</dbReference>
<dbReference type="InterPro" id="IPR010131">
    <property type="entry name" value="MdtP/NodT-like"/>
</dbReference>
<evidence type="ECO:0000256" key="2">
    <source>
        <dbReference type="SAM" id="MobiDB-lite"/>
    </source>
</evidence>
<comment type="caution">
    <text evidence="3">The sequence shown here is derived from an EMBL/GenBank/DDBJ whole genome shotgun (WGS) entry which is preliminary data.</text>
</comment>
<dbReference type="PANTHER" id="PTHR30203">
    <property type="entry name" value="OUTER MEMBRANE CATION EFFLUX PROTEIN"/>
    <property type="match status" value="1"/>
</dbReference>
<proteinExistence type="inferred from homology"/>
<evidence type="ECO:0000313" key="4">
    <source>
        <dbReference type="Proteomes" id="UP000220629"/>
    </source>
</evidence>
<sequence>MRIRMIPFLARFGWIRAGQRRRSRSGPDDRARRDRDCAKHRTRNAPWRQDDGILMFRACLRCNRHLAWWPSYSMPLSLMRLEPLAILAVALLLPTLAGAQANDTAPPPAPPLSLGEALRIANANSPLLSSARASANAAAGAQLQAGMRPNPDLSFLQESFKRYDRTSTAMISQRIETAGKRGYRVDVAAYGREASLAAMDAQSAAVRGSVVQAFYGLLSAQRTLAVSEESAAIAERSTELVAKRVSAGKVSPVEETKARVALVATQIALTRAAADLSAARARLAGALGGGWPGGSASEDGFESLPEIPALPALDARLEDAPLTREAMARVRQSNARISLERARRIPDVTISAGYKRVTTGGIADNQAVVGISIPLPIFDTNRGAIDEATHSSEQASADLDGARLTQRQALAQRYADYRSSALEAERLKRDVLPAARSALEAMSRGYALGKFPFLDVLDAQRTLFDNQTRYIRALTDAHLADADLGRLLGTPLDAAAPTVQP</sequence>
<dbReference type="SUPFAM" id="SSF56954">
    <property type="entry name" value="Outer membrane efflux proteins (OEP)"/>
    <property type="match status" value="1"/>
</dbReference>
<protein>
    <submittedName>
        <fullName evidence="3">TolC family protein</fullName>
    </submittedName>
</protein>
<dbReference type="PANTHER" id="PTHR30203:SF24">
    <property type="entry name" value="BLR4935 PROTEIN"/>
    <property type="match status" value="1"/>
</dbReference>